<feature type="region of interest" description="Disordered" evidence="1">
    <location>
        <begin position="30"/>
        <end position="91"/>
    </location>
</feature>
<feature type="signal peptide" evidence="2">
    <location>
        <begin position="1"/>
        <end position="25"/>
    </location>
</feature>
<gene>
    <name evidence="3" type="ORF">GCM10017557_34110</name>
</gene>
<evidence type="ECO:0008006" key="5">
    <source>
        <dbReference type="Google" id="ProtNLM"/>
    </source>
</evidence>
<reference evidence="3 4" key="1">
    <citation type="journal article" date="2014" name="Int. J. Syst. Evol. Microbiol.">
        <title>Complete genome sequence of Corynebacterium casei LMG S-19264T (=DSM 44701T), isolated from a smear-ripened cheese.</title>
        <authorList>
            <consortium name="US DOE Joint Genome Institute (JGI-PGF)"/>
            <person name="Walter F."/>
            <person name="Albersmeier A."/>
            <person name="Kalinowski J."/>
            <person name="Ruckert C."/>
        </authorList>
    </citation>
    <scope>NUCLEOTIDE SEQUENCE [LARGE SCALE GENOMIC DNA]</scope>
    <source>
        <strain evidence="3 4">JCM 4677</strain>
    </source>
</reference>
<dbReference type="RefSeq" id="WP_190850802.1">
    <property type="nucleotide sequence ID" value="NZ_AP023440.1"/>
</dbReference>
<dbReference type="AlphaFoldDB" id="A0A7G1P0Q4"/>
<evidence type="ECO:0000313" key="3">
    <source>
        <dbReference type="EMBL" id="BCL28552.1"/>
    </source>
</evidence>
<proteinExistence type="predicted"/>
<keyword evidence="2" id="KW-0732">Signal</keyword>
<feature type="compositionally biased region" description="Gly residues" evidence="1">
    <location>
        <begin position="62"/>
        <end position="76"/>
    </location>
</feature>
<dbReference type="Proteomes" id="UP000516444">
    <property type="component" value="Chromosome"/>
</dbReference>
<feature type="compositionally biased region" description="Low complexity" evidence="1">
    <location>
        <begin position="265"/>
        <end position="288"/>
    </location>
</feature>
<dbReference type="EMBL" id="AP023440">
    <property type="protein sequence ID" value="BCL28552.1"/>
    <property type="molecule type" value="Genomic_DNA"/>
</dbReference>
<feature type="region of interest" description="Disordered" evidence="1">
    <location>
        <begin position="263"/>
        <end position="289"/>
    </location>
</feature>
<evidence type="ECO:0000313" key="4">
    <source>
        <dbReference type="Proteomes" id="UP000516444"/>
    </source>
</evidence>
<accession>A0A7G1P0Q4</accession>
<keyword evidence="4" id="KW-1185">Reference proteome</keyword>
<sequence length="350" mass="35415">MLKRSVVTFGLSIAVVVAGAGAAMAGDEWGSAECSQNPLPGCELGAGSGGHDPAPRPDAGGPSSGSGSSGGSGSSRGGQEQPKSEDPDLNLADCSYRRSSYQSPPTAVQAAYGDRPGGGAVVVQVPAYFSTAQGSTVPVPVADPQPGEAGAWYVYKCTAGGVRDALYRPPVWIPDGPEQDADRQPTPGQLAQTARDQLQLPSLRIETNPAGDQLVDLPTWLWLDRSQWEAVSATASVPGVSVTAVARPTSVVWTMGDGSSVTCDGPGTPYGTAGPGTSAPGSPRSASPDCGHTYRLSSAGQPDGAYPVSATVHWTATWTGAGQSGVFPGLTTTSTAAFRVEESQALNNGG</sequence>
<protein>
    <recommendedName>
        <fullName evidence="5">ATP/GTP-binding protein</fullName>
    </recommendedName>
</protein>
<name>A0A7G1P0Q4_9ACTN</name>
<evidence type="ECO:0000256" key="1">
    <source>
        <dbReference type="SAM" id="MobiDB-lite"/>
    </source>
</evidence>
<dbReference type="KEGG" id="sgm:GCM10017557_34110"/>
<evidence type="ECO:0000256" key="2">
    <source>
        <dbReference type="SAM" id="SignalP"/>
    </source>
</evidence>
<organism evidence="3 4">
    <name type="scientific">Streptomyces aurantiacus</name>
    <dbReference type="NCBI Taxonomy" id="47760"/>
    <lineage>
        <taxon>Bacteria</taxon>
        <taxon>Bacillati</taxon>
        <taxon>Actinomycetota</taxon>
        <taxon>Actinomycetes</taxon>
        <taxon>Kitasatosporales</taxon>
        <taxon>Streptomycetaceae</taxon>
        <taxon>Streptomyces</taxon>
        <taxon>Streptomyces aurantiacus group</taxon>
    </lineage>
</organism>
<feature type="chain" id="PRO_5039458316" description="ATP/GTP-binding protein" evidence="2">
    <location>
        <begin position="26"/>
        <end position="350"/>
    </location>
</feature>